<dbReference type="InterPro" id="IPR011764">
    <property type="entry name" value="Biotin_carboxylation_dom"/>
</dbReference>
<evidence type="ECO:0000259" key="8">
    <source>
        <dbReference type="PROSITE" id="PS50968"/>
    </source>
</evidence>
<dbReference type="PROSITE" id="PS00867">
    <property type="entry name" value="CPSASE_2"/>
    <property type="match status" value="1"/>
</dbReference>
<dbReference type="PROSITE" id="PS00188">
    <property type="entry name" value="BIOTIN"/>
    <property type="match status" value="1"/>
</dbReference>
<dbReference type="InterPro" id="IPR005482">
    <property type="entry name" value="Biotin_COase_C"/>
</dbReference>
<evidence type="ECO:0000256" key="5">
    <source>
        <dbReference type="ARBA" id="ARBA00022946"/>
    </source>
</evidence>
<reference evidence="11 12" key="1">
    <citation type="submission" date="2016-10" db="EMBL/GenBank/DDBJ databases">
        <authorList>
            <person name="de Groot N.N."/>
        </authorList>
    </citation>
    <scope>NUCLEOTIDE SEQUENCE [LARGE SCALE GENOMIC DNA]</scope>
    <source>
        <strain evidence="11 12">DSM 16077</strain>
    </source>
</reference>
<dbReference type="InterPro" id="IPR011761">
    <property type="entry name" value="ATP-grasp"/>
</dbReference>
<dbReference type="SUPFAM" id="SSF52440">
    <property type="entry name" value="PreATP-grasp domain"/>
    <property type="match status" value="1"/>
</dbReference>
<dbReference type="InterPro" id="IPR011053">
    <property type="entry name" value="Single_hybrid_motif"/>
</dbReference>
<organism evidence="11 12">
    <name type="scientific">Maricaulis salignorans</name>
    <dbReference type="NCBI Taxonomy" id="144026"/>
    <lineage>
        <taxon>Bacteria</taxon>
        <taxon>Pseudomonadati</taxon>
        <taxon>Pseudomonadota</taxon>
        <taxon>Alphaproteobacteria</taxon>
        <taxon>Maricaulales</taxon>
        <taxon>Maricaulaceae</taxon>
        <taxon>Maricaulis</taxon>
    </lineage>
</organism>
<dbReference type="Pfam" id="PF00289">
    <property type="entry name" value="Biotin_carb_N"/>
    <property type="match status" value="1"/>
</dbReference>
<dbReference type="GO" id="GO:0046872">
    <property type="term" value="F:metal ion binding"/>
    <property type="evidence" value="ECO:0007669"/>
    <property type="project" value="InterPro"/>
</dbReference>
<name>A0A1G9M1I6_9PROT</name>
<gene>
    <name evidence="11" type="ORF">SAMN04488568_101290</name>
</gene>
<dbReference type="GO" id="GO:0005524">
    <property type="term" value="F:ATP binding"/>
    <property type="evidence" value="ECO:0007669"/>
    <property type="project" value="UniProtKB-UniRule"/>
</dbReference>
<dbReference type="PROSITE" id="PS00866">
    <property type="entry name" value="CPSASE_1"/>
    <property type="match status" value="1"/>
</dbReference>
<keyword evidence="3 7" id="KW-0547">Nucleotide-binding</keyword>
<comment type="cofactor">
    <cofactor evidence="1">
        <name>biotin</name>
        <dbReference type="ChEBI" id="CHEBI:57586"/>
    </cofactor>
</comment>
<dbReference type="Gene3D" id="2.40.50.100">
    <property type="match status" value="1"/>
</dbReference>
<dbReference type="InterPro" id="IPR005481">
    <property type="entry name" value="BC-like_N"/>
</dbReference>
<dbReference type="SUPFAM" id="SSF56059">
    <property type="entry name" value="Glutathione synthetase ATP-binding domain-like"/>
    <property type="match status" value="1"/>
</dbReference>
<evidence type="ECO:0000256" key="3">
    <source>
        <dbReference type="ARBA" id="ARBA00022741"/>
    </source>
</evidence>
<accession>A0A1G9M1I6</accession>
<dbReference type="InterPro" id="IPR011054">
    <property type="entry name" value="Rudment_hybrid_motif"/>
</dbReference>
<dbReference type="SUPFAM" id="SSF51246">
    <property type="entry name" value="Rudiment single hybrid motif"/>
    <property type="match status" value="1"/>
</dbReference>
<dbReference type="PROSITE" id="PS50975">
    <property type="entry name" value="ATP_GRASP"/>
    <property type="match status" value="1"/>
</dbReference>
<feature type="domain" description="Biotin carboxylation" evidence="10">
    <location>
        <begin position="5"/>
        <end position="450"/>
    </location>
</feature>
<evidence type="ECO:0000256" key="4">
    <source>
        <dbReference type="ARBA" id="ARBA00022840"/>
    </source>
</evidence>
<protein>
    <submittedName>
        <fullName evidence="11">Geranyl-CoA carboxylase alpha subunit</fullName>
    </submittedName>
</protein>
<dbReference type="FunFam" id="2.40.50.100:FF:000003">
    <property type="entry name" value="Acetyl-CoA carboxylase biotin carboxyl carrier protein"/>
    <property type="match status" value="1"/>
</dbReference>
<evidence type="ECO:0000256" key="7">
    <source>
        <dbReference type="PROSITE-ProRule" id="PRU00409"/>
    </source>
</evidence>
<dbReference type="EMBL" id="FNHG01000001">
    <property type="protein sequence ID" value="SDL68068.1"/>
    <property type="molecule type" value="Genomic_DNA"/>
</dbReference>
<feature type="domain" description="Lipoyl-binding" evidence="8">
    <location>
        <begin position="580"/>
        <end position="664"/>
    </location>
</feature>
<dbReference type="PROSITE" id="PS50968">
    <property type="entry name" value="BIOTINYL_LIPOYL"/>
    <property type="match status" value="1"/>
</dbReference>
<dbReference type="Gene3D" id="3.30.470.20">
    <property type="entry name" value="ATP-grasp fold, B domain"/>
    <property type="match status" value="1"/>
</dbReference>
<proteinExistence type="predicted"/>
<dbReference type="PANTHER" id="PTHR18866:SF33">
    <property type="entry name" value="METHYLCROTONOYL-COA CARBOXYLASE SUBUNIT ALPHA, MITOCHONDRIAL-RELATED"/>
    <property type="match status" value="1"/>
</dbReference>
<dbReference type="GO" id="GO:0016874">
    <property type="term" value="F:ligase activity"/>
    <property type="evidence" value="ECO:0007669"/>
    <property type="project" value="UniProtKB-KW"/>
</dbReference>
<evidence type="ECO:0000259" key="10">
    <source>
        <dbReference type="PROSITE" id="PS50979"/>
    </source>
</evidence>
<dbReference type="PROSITE" id="PS50979">
    <property type="entry name" value="BC"/>
    <property type="match status" value="1"/>
</dbReference>
<dbReference type="FunFam" id="3.30.1490.20:FF:000003">
    <property type="entry name" value="acetyl-CoA carboxylase isoform X1"/>
    <property type="match status" value="1"/>
</dbReference>
<dbReference type="Pfam" id="PF02786">
    <property type="entry name" value="CPSase_L_D2"/>
    <property type="match status" value="1"/>
</dbReference>
<dbReference type="Proteomes" id="UP000199759">
    <property type="component" value="Unassembled WGS sequence"/>
</dbReference>
<evidence type="ECO:0000259" key="9">
    <source>
        <dbReference type="PROSITE" id="PS50975"/>
    </source>
</evidence>
<keyword evidence="2" id="KW-0436">Ligase</keyword>
<keyword evidence="4 7" id="KW-0067">ATP-binding</keyword>
<sequence>MTASPFRSILIANRGEIACRIIATARRLGYRTIAVHSPVDSCSPHVRLADDAVLLGPDAAAQSYLSIERLIEAAMSSGAEAIHPGYGFLSENADFARACLEAGLVFIGPSPEAIAVMGDKAVAKRRMVAAGVPCLPGYQDSDQSDEAFLAASSSIGYPIMIKAAAGGGGRGMRRVENEAELIAALPLARSEAQQAFGASDLILERALDQPRHVEIQIFCDSQGHAIHLGERDCSVQRRHQKVLEESPCPAMTDALRAKMGAAAVLAAQSVDYVGAGTVEYMLEADGRFHFLEMNTRLQVEHPVTEMVTGLDLVELQLRVASGAPLGLTQKDIRLAGHAIEARLYAEDPAQGFLPCSGDIERWIAPAGEGIRVDAGIESGSAVSPHYDPMIAKIIAWGPSRAIACQRLEGALQATGIAGLQTNRDFLLAAVREPAFQSGEATTAFIGEMLPGGEFKPAGLPGGVLAAAGVLQLRQAARDALQTANALPAALLGWHSAGRLTSSFAYRIEGMDLPVTASAVSLGRDAYRVQLADNFHLVEIITESPGQARLMIDGKRQRARFEHLDRARIFLMIGDHAVTLGNQVGAPQARGETAASGQVAAPMHGLLVEICIATGDRVAKGERIAILEAMKMQHEIRADLDGTIREIGQASGSQVKSGQLLFVIEPDTTKQDDAP</sequence>
<dbReference type="Pfam" id="PF00364">
    <property type="entry name" value="Biotin_lipoyl"/>
    <property type="match status" value="1"/>
</dbReference>
<evidence type="ECO:0000256" key="6">
    <source>
        <dbReference type="ARBA" id="ARBA00023267"/>
    </source>
</evidence>
<dbReference type="InterPro" id="IPR050856">
    <property type="entry name" value="Biotin_carboxylase_complex"/>
</dbReference>
<evidence type="ECO:0000256" key="2">
    <source>
        <dbReference type="ARBA" id="ARBA00022598"/>
    </source>
</evidence>
<dbReference type="PANTHER" id="PTHR18866">
    <property type="entry name" value="CARBOXYLASE:PYRUVATE/ACETYL-COA/PROPIONYL-COA CARBOXYLASE"/>
    <property type="match status" value="1"/>
</dbReference>
<dbReference type="SUPFAM" id="SSF51230">
    <property type="entry name" value="Single hybrid motif"/>
    <property type="match status" value="1"/>
</dbReference>
<dbReference type="SMART" id="SM00878">
    <property type="entry name" value="Biotin_carb_C"/>
    <property type="match status" value="1"/>
</dbReference>
<dbReference type="Pfam" id="PF02785">
    <property type="entry name" value="Biotin_carb_C"/>
    <property type="match status" value="1"/>
</dbReference>
<dbReference type="STRING" id="144026.SAMN04488568_101290"/>
<dbReference type="AlphaFoldDB" id="A0A1G9M1I6"/>
<keyword evidence="5" id="KW-0809">Transit peptide</keyword>
<keyword evidence="6" id="KW-0092">Biotin</keyword>
<dbReference type="InterPro" id="IPR005479">
    <property type="entry name" value="CPAse_ATP-bd"/>
</dbReference>
<keyword evidence="12" id="KW-1185">Reference proteome</keyword>
<dbReference type="InterPro" id="IPR001882">
    <property type="entry name" value="Biotin_BS"/>
</dbReference>
<dbReference type="InterPro" id="IPR000089">
    <property type="entry name" value="Biotin_lipoyl"/>
</dbReference>
<evidence type="ECO:0000256" key="1">
    <source>
        <dbReference type="ARBA" id="ARBA00001953"/>
    </source>
</evidence>
<evidence type="ECO:0000313" key="12">
    <source>
        <dbReference type="Proteomes" id="UP000199759"/>
    </source>
</evidence>
<dbReference type="FunFam" id="3.40.50.20:FF:000010">
    <property type="entry name" value="Propionyl-CoA carboxylase subunit alpha"/>
    <property type="match status" value="1"/>
</dbReference>
<dbReference type="InterPro" id="IPR016185">
    <property type="entry name" value="PreATP-grasp_dom_sf"/>
</dbReference>
<evidence type="ECO:0000313" key="11">
    <source>
        <dbReference type="EMBL" id="SDL68068.1"/>
    </source>
</evidence>
<dbReference type="OrthoDB" id="9763189at2"/>
<dbReference type="CDD" id="cd06850">
    <property type="entry name" value="biotinyl_domain"/>
    <property type="match status" value="1"/>
</dbReference>
<feature type="domain" description="ATP-grasp" evidence="9">
    <location>
        <begin position="124"/>
        <end position="321"/>
    </location>
</feature>
<dbReference type="FunFam" id="3.30.470.20:FF:000028">
    <property type="entry name" value="Methylcrotonoyl-CoA carboxylase subunit alpha, mitochondrial"/>
    <property type="match status" value="1"/>
</dbReference>